<accession>A0A8J6AXE3</accession>
<evidence type="ECO:0000313" key="5">
    <source>
        <dbReference type="Proteomes" id="UP000717585"/>
    </source>
</evidence>
<comment type="caution">
    <text evidence="4">The sequence shown here is derived from an EMBL/GenBank/DDBJ whole genome shotgun (WGS) entry which is preliminary data.</text>
</comment>
<dbReference type="AlphaFoldDB" id="A0A8J6AXE3"/>
<sequence length="182" mass="20002">MSDSTHNGSDIPAIGMLPLFQALPGVENAMFPPKERSAEEILANIEQLSNLQANESNNKSQKGSTHRGFNLEQLAVLVACFRLQCYPSREEIGNIAQYTGLDVLKVRTWFQNSRTRGVSDCPAADAVDAQRILDGTIPDPAFVVRKTVPESESWTQCTSLPSELMELYDMGVLDAMLGVVRT</sequence>
<dbReference type="InterPro" id="IPR009057">
    <property type="entry name" value="Homeodomain-like_sf"/>
</dbReference>
<dbReference type="PROSITE" id="PS50071">
    <property type="entry name" value="HOMEOBOX_2"/>
    <property type="match status" value="1"/>
</dbReference>
<reference evidence="4" key="1">
    <citation type="submission" date="2021-05" db="EMBL/GenBank/DDBJ databases">
        <title>A free-living protist that lacks canonical eukaryotic 1 DNA replication and segregation systems.</title>
        <authorList>
            <person name="Salas-Leiva D.E."/>
            <person name="Tromer E.C."/>
            <person name="Curtis B.A."/>
            <person name="Jerlstrom-Hultqvist J."/>
            <person name="Kolisko M."/>
            <person name="Yi Z."/>
            <person name="Salas-Leiva J.S."/>
            <person name="Gallot-Lavallee L."/>
            <person name="Kops G.J.P.L."/>
            <person name="Archibald J.M."/>
            <person name="Simpson A.G.B."/>
            <person name="Roger A.J."/>
        </authorList>
    </citation>
    <scope>NUCLEOTIDE SEQUENCE</scope>
    <source>
        <strain evidence="4">BICM</strain>
    </source>
</reference>
<keyword evidence="1 2" id="KW-0371">Homeobox</keyword>
<dbReference type="SUPFAM" id="SSF46689">
    <property type="entry name" value="Homeodomain-like"/>
    <property type="match status" value="1"/>
</dbReference>
<comment type="subcellular location">
    <subcellularLocation>
        <location evidence="1 2">Nucleus</location>
    </subcellularLocation>
</comment>
<keyword evidence="5" id="KW-1185">Reference proteome</keyword>
<dbReference type="OrthoDB" id="2147389at2759"/>
<organism evidence="4 5">
    <name type="scientific">Carpediemonas membranifera</name>
    <dbReference type="NCBI Taxonomy" id="201153"/>
    <lineage>
        <taxon>Eukaryota</taxon>
        <taxon>Metamonada</taxon>
        <taxon>Carpediemonas-like organisms</taxon>
        <taxon>Carpediemonas</taxon>
    </lineage>
</organism>
<feature type="domain" description="Homeobox" evidence="3">
    <location>
        <begin position="60"/>
        <end position="120"/>
    </location>
</feature>
<dbReference type="EMBL" id="JAHDYR010000003">
    <property type="protein sequence ID" value="KAG9397216.1"/>
    <property type="molecule type" value="Genomic_DNA"/>
</dbReference>
<name>A0A8J6AXE3_9EUKA</name>
<dbReference type="InterPro" id="IPR001356">
    <property type="entry name" value="HD"/>
</dbReference>
<evidence type="ECO:0000256" key="2">
    <source>
        <dbReference type="RuleBase" id="RU000682"/>
    </source>
</evidence>
<dbReference type="GO" id="GO:0003677">
    <property type="term" value="F:DNA binding"/>
    <property type="evidence" value="ECO:0007669"/>
    <property type="project" value="UniProtKB-UniRule"/>
</dbReference>
<protein>
    <submittedName>
        <fullName evidence="4">Homeobox domain</fullName>
    </submittedName>
</protein>
<dbReference type="Proteomes" id="UP000717585">
    <property type="component" value="Unassembled WGS sequence"/>
</dbReference>
<dbReference type="CDD" id="cd00086">
    <property type="entry name" value="homeodomain"/>
    <property type="match status" value="1"/>
</dbReference>
<evidence type="ECO:0000259" key="3">
    <source>
        <dbReference type="PROSITE" id="PS50071"/>
    </source>
</evidence>
<keyword evidence="1 2" id="KW-0238">DNA-binding</keyword>
<feature type="DNA-binding region" description="Homeobox" evidence="1">
    <location>
        <begin position="62"/>
        <end position="121"/>
    </location>
</feature>
<proteinExistence type="predicted"/>
<dbReference type="Gene3D" id="1.10.10.60">
    <property type="entry name" value="Homeodomain-like"/>
    <property type="match status" value="1"/>
</dbReference>
<evidence type="ECO:0000256" key="1">
    <source>
        <dbReference type="PROSITE-ProRule" id="PRU00108"/>
    </source>
</evidence>
<dbReference type="GO" id="GO:0005634">
    <property type="term" value="C:nucleus"/>
    <property type="evidence" value="ECO:0007669"/>
    <property type="project" value="UniProtKB-SubCell"/>
</dbReference>
<keyword evidence="1 2" id="KW-0539">Nucleus</keyword>
<gene>
    <name evidence="4" type="ORF">J8273_1126</name>
</gene>
<dbReference type="Pfam" id="PF00046">
    <property type="entry name" value="Homeodomain"/>
    <property type="match status" value="1"/>
</dbReference>
<evidence type="ECO:0000313" key="4">
    <source>
        <dbReference type="EMBL" id="KAG9397216.1"/>
    </source>
</evidence>
<dbReference type="SMART" id="SM00389">
    <property type="entry name" value="HOX"/>
    <property type="match status" value="1"/>
</dbReference>